<comment type="caution">
    <text evidence="2">The sequence shown here is derived from an EMBL/GenBank/DDBJ whole genome shotgun (WGS) entry which is preliminary data.</text>
</comment>
<keyword evidence="1" id="KW-0472">Membrane</keyword>
<feature type="transmembrane region" description="Helical" evidence="1">
    <location>
        <begin position="22"/>
        <end position="44"/>
    </location>
</feature>
<reference evidence="2 3" key="1">
    <citation type="submission" date="2024-04" db="EMBL/GenBank/DDBJ databases">
        <title>Novel species of the genus Ideonella isolated from streams.</title>
        <authorList>
            <person name="Lu H."/>
        </authorList>
    </citation>
    <scope>NUCLEOTIDE SEQUENCE [LARGE SCALE GENOMIC DNA]</scope>
    <source>
        <strain evidence="2 3">BYS139W</strain>
    </source>
</reference>
<dbReference type="Proteomes" id="UP001368500">
    <property type="component" value="Unassembled WGS sequence"/>
</dbReference>
<keyword evidence="3" id="KW-1185">Reference proteome</keyword>
<proteinExistence type="predicted"/>
<keyword evidence="1" id="KW-0812">Transmembrane</keyword>
<sequence length="47" mass="4959">MVPEPLSLDTLQRRSRLTVMDLVVSLGGAIALVGGVLLVVSWLLGRG</sequence>
<name>A0ABU9BDD9_9BURK</name>
<dbReference type="EMBL" id="JBBUTF010000015">
    <property type="protein sequence ID" value="MEK8027573.1"/>
    <property type="molecule type" value="Genomic_DNA"/>
</dbReference>
<evidence type="ECO:0000313" key="2">
    <source>
        <dbReference type="EMBL" id="MEK8027573.1"/>
    </source>
</evidence>
<gene>
    <name evidence="2" type="ORF">AACH11_16540</name>
</gene>
<dbReference type="RefSeq" id="WP_341375356.1">
    <property type="nucleotide sequence ID" value="NZ_JBBUTF010000015.1"/>
</dbReference>
<organism evidence="2 3">
    <name type="scientific">Pseudaquabacterium rugosum</name>
    <dbReference type="NCBI Taxonomy" id="2984194"/>
    <lineage>
        <taxon>Bacteria</taxon>
        <taxon>Pseudomonadati</taxon>
        <taxon>Pseudomonadota</taxon>
        <taxon>Betaproteobacteria</taxon>
        <taxon>Burkholderiales</taxon>
        <taxon>Sphaerotilaceae</taxon>
        <taxon>Pseudaquabacterium</taxon>
    </lineage>
</organism>
<evidence type="ECO:0000313" key="3">
    <source>
        <dbReference type="Proteomes" id="UP001368500"/>
    </source>
</evidence>
<evidence type="ECO:0000256" key="1">
    <source>
        <dbReference type="SAM" id="Phobius"/>
    </source>
</evidence>
<keyword evidence="1" id="KW-1133">Transmembrane helix</keyword>
<accession>A0ABU9BDD9</accession>
<protein>
    <submittedName>
        <fullName evidence="2">Uncharacterized protein</fullName>
    </submittedName>
</protein>